<protein>
    <submittedName>
        <fullName evidence="3">Type III secretion system cytoplasmic ring protein SctQ</fullName>
    </submittedName>
</protein>
<dbReference type="InterPro" id="IPR013385">
    <property type="entry name" value="T3SS_SpaO/YscQ/SpaO"/>
</dbReference>
<name>A0ABX2EL84_9BURK</name>
<keyword evidence="4" id="KW-1185">Reference proteome</keyword>
<evidence type="ECO:0000256" key="1">
    <source>
        <dbReference type="ARBA" id="ARBA00009226"/>
    </source>
</evidence>
<evidence type="ECO:0000313" key="3">
    <source>
        <dbReference type="EMBL" id="NRF69407.1"/>
    </source>
</evidence>
<dbReference type="Gene3D" id="2.30.330.10">
    <property type="entry name" value="SpoA-like"/>
    <property type="match status" value="2"/>
</dbReference>
<dbReference type="NCBIfam" id="TIGR02551">
    <property type="entry name" value="SpaO_YscQ"/>
    <property type="match status" value="1"/>
</dbReference>
<dbReference type="Proteomes" id="UP000737171">
    <property type="component" value="Unassembled WGS sequence"/>
</dbReference>
<dbReference type="InterPro" id="IPR001543">
    <property type="entry name" value="FliN-like_C"/>
</dbReference>
<dbReference type="SUPFAM" id="SSF101801">
    <property type="entry name" value="Surface presentation of antigens (SPOA)"/>
    <property type="match status" value="2"/>
</dbReference>
<accession>A0ABX2EL84</accession>
<dbReference type="Pfam" id="PF01052">
    <property type="entry name" value="FliMN_C"/>
    <property type="match status" value="1"/>
</dbReference>
<feature type="domain" description="Flagellar motor switch protein FliN-like C-terminal" evidence="2">
    <location>
        <begin position="279"/>
        <end position="349"/>
    </location>
</feature>
<gene>
    <name evidence="3" type="primary">sctQ</name>
    <name evidence="3" type="ORF">HLB44_20615</name>
</gene>
<evidence type="ECO:0000313" key="4">
    <source>
        <dbReference type="Proteomes" id="UP000737171"/>
    </source>
</evidence>
<dbReference type="InterPro" id="IPR036429">
    <property type="entry name" value="SpoA-like_sf"/>
</dbReference>
<comment type="caution">
    <text evidence="3">The sequence shown here is derived from an EMBL/GenBank/DDBJ whole genome shotgun (WGS) entry which is preliminary data.</text>
</comment>
<comment type="similarity">
    <text evidence="1">Belongs to the FliN/MopA/SpaO family.</text>
</comment>
<evidence type="ECO:0000259" key="2">
    <source>
        <dbReference type="Pfam" id="PF01052"/>
    </source>
</evidence>
<proteinExistence type="inferred from homology"/>
<sequence>MIDADLVRGLDEASGLPRLDPRACSALNRLYGWAPDIGFTLREQPVQLRLRYRATGPQSGGSAYAFRLGTQRGFIRLDDAALAFLLGEPLAAVLPHELRTILLADALQPLIERVTAALGVGFEWLPDPAPPPPTADALCFVLQRADGSATARGCLDFEDDDAWAAGVARLVAPAARTLPPALADLPVPLRLEIGHVALRLGELRSITRGDIVAIEPWHLQGAVLGVRGCVGRHARPAFRAEVRGSALTVLSSEDPMMMKTIDPTNKAAAGDALDPSLESLEGLEVTLRFEAGQLQLPLRELGLLKPGHVFDLGQPLTQSVVRIVAHGSVVGKGQLVAVGERLGVRVIEFAAGEV</sequence>
<dbReference type="PANTHER" id="PTHR30034:SF6">
    <property type="entry name" value="YOP PROTEINS TRANSLOCATION PROTEIN Q"/>
    <property type="match status" value="1"/>
</dbReference>
<organism evidence="3 4">
    <name type="scientific">Pseudaquabacterium terrae</name>
    <dbReference type="NCBI Taxonomy" id="2732868"/>
    <lineage>
        <taxon>Bacteria</taxon>
        <taxon>Pseudomonadati</taxon>
        <taxon>Pseudomonadota</taxon>
        <taxon>Betaproteobacteria</taxon>
        <taxon>Burkholderiales</taxon>
        <taxon>Sphaerotilaceae</taxon>
        <taxon>Pseudaquabacterium</taxon>
    </lineage>
</organism>
<reference evidence="3 4" key="1">
    <citation type="submission" date="2020-05" db="EMBL/GenBank/DDBJ databases">
        <title>Aquincola sp. isolate from soil.</title>
        <authorList>
            <person name="Han J."/>
            <person name="Kim D.-U."/>
        </authorList>
    </citation>
    <scope>NUCLEOTIDE SEQUENCE [LARGE SCALE GENOMIC DNA]</scope>
    <source>
        <strain evidence="3 4">S2</strain>
    </source>
</reference>
<dbReference type="PANTHER" id="PTHR30034">
    <property type="entry name" value="FLAGELLAR MOTOR SWITCH PROTEIN FLIM"/>
    <property type="match status" value="1"/>
</dbReference>
<dbReference type="RefSeq" id="WP_173126222.1">
    <property type="nucleotide sequence ID" value="NZ_JABRWJ010000006.1"/>
</dbReference>
<dbReference type="EMBL" id="JABRWJ010000006">
    <property type="protein sequence ID" value="NRF69407.1"/>
    <property type="molecule type" value="Genomic_DNA"/>
</dbReference>